<comment type="caution">
    <text evidence="2">The sequence shown here is derived from an EMBL/GenBank/DDBJ whole genome shotgun (WGS) entry which is preliminary data.</text>
</comment>
<feature type="region of interest" description="Disordered" evidence="1">
    <location>
        <begin position="75"/>
        <end position="97"/>
    </location>
</feature>
<organism evidence="2 3">
    <name type="scientific">Methanospirillum stamsii</name>
    <dbReference type="NCBI Taxonomy" id="1277351"/>
    <lineage>
        <taxon>Archaea</taxon>
        <taxon>Methanobacteriati</taxon>
        <taxon>Methanobacteriota</taxon>
        <taxon>Stenosarchaea group</taxon>
        <taxon>Methanomicrobia</taxon>
        <taxon>Methanomicrobiales</taxon>
        <taxon>Methanospirillaceae</taxon>
        <taxon>Methanospirillum</taxon>
    </lineage>
</organism>
<accession>A0A2V2N750</accession>
<proteinExistence type="predicted"/>
<gene>
    <name evidence="2" type="ORF">DLD82_03540</name>
</gene>
<dbReference type="GeneID" id="97609434"/>
<name>A0A2V2N750_9EURY</name>
<reference evidence="2 3" key="1">
    <citation type="submission" date="2018-05" db="EMBL/GenBank/DDBJ databases">
        <title>Draft genome of Methanospirillum stamsii Pt1.</title>
        <authorList>
            <person name="Dueholm M.S."/>
            <person name="Nielsen P.H."/>
            <person name="Bakmann L.F."/>
            <person name="Otzen D.E."/>
        </authorList>
    </citation>
    <scope>NUCLEOTIDE SEQUENCE [LARGE SCALE GENOMIC DNA]</scope>
    <source>
        <strain evidence="2 3">Pt1</strain>
    </source>
</reference>
<keyword evidence="3" id="KW-1185">Reference proteome</keyword>
<dbReference type="OrthoDB" id="52973at2157"/>
<dbReference type="Pfam" id="PF09871">
    <property type="entry name" value="DUF2098"/>
    <property type="match status" value="1"/>
</dbReference>
<dbReference type="AlphaFoldDB" id="A0A2V2N750"/>
<dbReference type="InterPro" id="IPR019209">
    <property type="entry name" value="DUF2098"/>
</dbReference>
<evidence type="ECO:0000313" key="2">
    <source>
        <dbReference type="EMBL" id="PWR75669.1"/>
    </source>
</evidence>
<sequence length="97" mass="10829">MSHENIEPGTAVRYPRTGSSGLVTRLVTKDGRQFAELDSTKLLYRLDQLIPAELSIKTKKEIGRDEQLAGLERERRRLEEESLEENPALDSTCSGAG</sequence>
<evidence type="ECO:0000256" key="1">
    <source>
        <dbReference type="SAM" id="MobiDB-lite"/>
    </source>
</evidence>
<dbReference type="RefSeq" id="WP_109939734.1">
    <property type="nucleotide sequence ID" value="NZ_CP176366.1"/>
</dbReference>
<evidence type="ECO:0000313" key="3">
    <source>
        <dbReference type="Proteomes" id="UP000245934"/>
    </source>
</evidence>
<dbReference type="Proteomes" id="UP000245934">
    <property type="component" value="Unassembled WGS sequence"/>
</dbReference>
<protein>
    <submittedName>
        <fullName evidence="2">DUF2098 domain-containing protein</fullName>
    </submittedName>
</protein>
<dbReference type="EMBL" id="QGMZ01000008">
    <property type="protein sequence ID" value="PWR75669.1"/>
    <property type="molecule type" value="Genomic_DNA"/>
</dbReference>